<comment type="caution">
    <text evidence="2">The sequence shown here is derived from an EMBL/GenBank/DDBJ whole genome shotgun (WGS) entry which is preliminary data.</text>
</comment>
<dbReference type="PANTHER" id="PTHR23076">
    <property type="entry name" value="METALLOPROTEASE M41 FTSH"/>
    <property type="match status" value="1"/>
</dbReference>
<dbReference type="AlphaFoldDB" id="A0A084U9G0"/>
<gene>
    <name evidence="2" type="ORF">EL18_00612</name>
</gene>
<organism evidence="2 3">
    <name type="scientific">Nitratireductor basaltis</name>
    <dbReference type="NCBI Taxonomy" id="472175"/>
    <lineage>
        <taxon>Bacteria</taxon>
        <taxon>Pseudomonadati</taxon>
        <taxon>Pseudomonadota</taxon>
        <taxon>Alphaproteobacteria</taxon>
        <taxon>Hyphomicrobiales</taxon>
        <taxon>Phyllobacteriaceae</taxon>
        <taxon>Nitratireductor</taxon>
    </lineage>
</organism>
<evidence type="ECO:0000259" key="1">
    <source>
        <dbReference type="Pfam" id="PF01434"/>
    </source>
</evidence>
<dbReference type="GO" id="GO:0006508">
    <property type="term" value="P:proteolysis"/>
    <property type="evidence" value="ECO:0007669"/>
    <property type="project" value="UniProtKB-KW"/>
</dbReference>
<protein>
    <submittedName>
        <fullName evidence="2">ATP-dependent Zn protease</fullName>
    </submittedName>
</protein>
<dbReference type="GO" id="GO:0004176">
    <property type="term" value="F:ATP-dependent peptidase activity"/>
    <property type="evidence" value="ECO:0007669"/>
    <property type="project" value="InterPro"/>
</dbReference>
<feature type="domain" description="Peptidase M41" evidence="1">
    <location>
        <begin position="66"/>
        <end position="241"/>
    </location>
</feature>
<dbReference type="InterPro" id="IPR000642">
    <property type="entry name" value="Peptidase_M41"/>
</dbReference>
<dbReference type="Proteomes" id="UP000053675">
    <property type="component" value="Unassembled WGS sequence"/>
</dbReference>
<keyword evidence="3" id="KW-1185">Reference proteome</keyword>
<dbReference type="GO" id="GO:0045037">
    <property type="term" value="P:protein import into chloroplast stroma"/>
    <property type="evidence" value="ECO:0007669"/>
    <property type="project" value="TreeGrafter"/>
</dbReference>
<accession>A0A084U9G0</accession>
<proteinExistence type="predicted"/>
<dbReference type="PATRIC" id="fig|472175.3.peg.634"/>
<dbReference type="InterPro" id="IPR037219">
    <property type="entry name" value="Peptidase_M41-like"/>
</dbReference>
<dbReference type="PANTHER" id="PTHR23076:SF111">
    <property type="entry name" value="INACTIVE ATP-DEPENDENT ZINC METALLOPROTEASE FTSHI 1, CHLOROPLASTIC-RELATED"/>
    <property type="match status" value="1"/>
</dbReference>
<sequence length="290" mass="31688">MDPDSGEVELIPRATTSALMKSPIAWRYRKIVDFPEPFGRQLARRKRRAVTLDDVEARLKDRLPQLDQELRHRFAVHEAGHVVARTLTGVAEVELVTIEGSDGRPYTLSSFHPDVMHHEEGRTNLIRSYLAGRAAEEVVLGRTTLGAGGGQQSDLAQATALAFSLEASVGVGAHQPFVYQSPDAWEDALASDPEMRARVSQRLDEAYAEALSLVRQNVSGIMLVAEALIEHGTLEGEPLARVLEKVRQCAMMRDEMQPTHDAVPATGKKLRCLDSGSVEADSGMRAGDSG</sequence>
<evidence type="ECO:0000313" key="3">
    <source>
        <dbReference type="Proteomes" id="UP000053675"/>
    </source>
</evidence>
<reference evidence="2 3" key="1">
    <citation type="submission" date="2014-05" db="EMBL/GenBank/DDBJ databases">
        <title>Draft Genome Sequence of Nitratireductor basaltis Strain UMTGB225, A Marine Bacterium Isolated from Green Barrel Tunicate.</title>
        <authorList>
            <person name="Gan H.Y."/>
        </authorList>
    </citation>
    <scope>NUCLEOTIDE SEQUENCE [LARGE SCALE GENOMIC DNA]</scope>
    <source>
        <strain evidence="2 3">UMTGB225</strain>
    </source>
</reference>
<name>A0A084U9G0_9HYPH</name>
<dbReference type="GO" id="GO:0004222">
    <property type="term" value="F:metalloendopeptidase activity"/>
    <property type="evidence" value="ECO:0007669"/>
    <property type="project" value="InterPro"/>
</dbReference>
<dbReference type="Pfam" id="PF01434">
    <property type="entry name" value="Peptidase_M41"/>
    <property type="match status" value="1"/>
</dbReference>
<keyword evidence="2" id="KW-0645">Protease</keyword>
<dbReference type="GO" id="GO:0005524">
    <property type="term" value="F:ATP binding"/>
    <property type="evidence" value="ECO:0007669"/>
    <property type="project" value="InterPro"/>
</dbReference>
<dbReference type="EMBL" id="JMQM01000001">
    <property type="protein sequence ID" value="KFB09596.1"/>
    <property type="molecule type" value="Genomic_DNA"/>
</dbReference>
<dbReference type="Gene3D" id="1.20.58.760">
    <property type="entry name" value="Peptidase M41"/>
    <property type="match status" value="1"/>
</dbReference>
<dbReference type="SUPFAM" id="SSF140990">
    <property type="entry name" value="FtsH protease domain-like"/>
    <property type="match status" value="1"/>
</dbReference>
<keyword evidence="2" id="KW-0378">Hydrolase</keyword>
<dbReference type="STRING" id="472175.EL18_00612"/>
<dbReference type="eggNOG" id="COG0465">
    <property type="taxonomic scope" value="Bacteria"/>
</dbReference>
<dbReference type="RefSeq" id="WP_081871074.1">
    <property type="nucleotide sequence ID" value="NZ_JMQM01000001.1"/>
</dbReference>
<dbReference type="OrthoDB" id="8371880at2"/>
<evidence type="ECO:0000313" key="2">
    <source>
        <dbReference type="EMBL" id="KFB09596.1"/>
    </source>
</evidence>